<comment type="caution">
    <text evidence="7">The sequence shown here is derived from an EMBL/GenBank/DDBJ whole genome shotgun (WGS) entry which is preliminary data.</text>
</comment>
<gene>
    <name evidence="7" type="ORF">IEO21_04727</name>
</gene>
<dbReference type="Proteomes" id="UP000639403">
    <property type="component" value="Unassembled WGS sequence"/>
</dbReference>
<evidence type="ECO:0000313" key="7">
    <source>
        <dbReference type="EMBL" id="KAF9815210.1"/>
    </source>
</evidence>
<evidence type="ECO:0000256" key="1">
    <source>
        <dbReference type="ARBA" id="ARBA00001946"/>
    </source>
</evidence>
<comment type="cofactor">
    <cofactor evidence="1 6">
        <name>Mg(2+)</name>
        <dbReference type="ChEBI" id="CHEBI:18420"/>
    </cofactor>
</comment>
<dbReference type="AlphaFoldDB" id="A0A8H7P3A0"/>
<dbReference type="PANTHER" id="PTHR35201:SF4">
    <property type="entry name" value="BETA-PINACENE SYNTHASE-RELATED"/>
    <property type="match status" value="1"/>
</dbReference>
<name>A0A8H7P3A0_9APHY</name>
<dbReference type="EMBL" id="JADOXO010000074">
    <property type="protein sequence ID" value="KAF9815210.1"/>
    <property type="molecule type" value="Genomic_DNA"/>
</dbReference>
<dbReference type="GO" id="GO:0008299">
    <property type="term" value="P:isoprenoid biosynthetic process"/>
    <property type="evidence" value="ECO:0007669"/>
    <property type="project" value="UniProtKB-ARBA"/>
</dbReference>
<organism evidence="7 8">
    <name type="scientific">Rhodonia placenta</name>
    <dbReference type="NCBI Taxonomy" id="104341"/>
    <lineage>
        <taxon>Eukaryota</taxon>
        <taxon>Fungi</taxon>
        <taxon>Dikarya</taxon>
        <taxon>Basidiomycota</taxon>
        <taxon>Agaricomycotina</taxon>
        <taxon>Agaricomycetes</taxon>
        <taxon>Polyporales</taxon>
        <taxon>Adustoporiaceae</taxon>
        <taxon>Rhodonia</taxon>
    </lineage>
</organism>
<keyword evidence="4 6" id="KW-0460">Magnesium</keyword>
<accession>A0A8H7P3A0</accession>
<reference evidence="7" key="1">
    <citation type="submission" date="2020-11" db="EMBL/GenBank/DDBJ databases">
        <authorList>
            <person name="Koelle M."/>
            <person name="Horta M.A.C."/>
            <person name="Nowrousian M."/>
            <person name="Ohm R.A."/>
            <person name="Benz P."/>
            <person name="Pilgard A."/>
        </authorList>
    </citation>
    <scope>NUCLEOTIDE SEQUENCE</scope>
    <source>
        <strain evidence="7">FPRL280</strain>
    </source>
</reference>
<evidence type="ECO:0000256" key="5">
    <source>
        <dbReference type="ARBA" id="ARBA00023239"/>
    </source>
</evidence>
<dbReference type="SUPFAM" id="SSF48576">
    <property type="entry name" value="Terpenoid synthases"/>
    <property type="match status" value="1"/>
</dbReference>
<dbReference type="EC" id="4.2.3.-" evidence="6"/>
<comment type="similarity">
    <text evidence="2 6">Belongs to the terpene synthase family.</text>
</comment>
<evidence type="ECO:0000256" key="3">
    <source>
        <dbReference type="ARBA" id="ARBA00022723"/>
    </source>
</evidence>
<evidence type="ECO:0000313" key="8">
    <source>
        <dbReference type="Proteomes" id="UP000639403"/>
    </source>
</evidence>
<evidence type="ECO:0000256" key="6">
    <source>
        <dbReference type="RuleBase" id="RU366034"/>
    </source>
</evidence>
<protein>
    <recommendedName>
        <fullName evidence="6">Terpene synthase</fullName>
        <ecNumber evidence="6">4.2.3.-</ecNumber>
    </recommendedName>
</protein>
<dbReference type="InterPro" id="IPR008949">
    <property type="entry name" value="Isoprenoid_synthase_dom_sf"/>
</dbReference>
<dbReference type="GO" id="GO:0010333">
    <property type="term" value="F:terpene synthase activity"/>
    <property type="evidence" value="ECO:0007669"/>
    <property type="project" value="InterPro"/>
</dbReference>
<dbReference type="Pfam" id="PF19086">
    <property type="entry name" value="Terpene_syn_C_2"/>
    <property type="match status" value="1"/>
</dbReference>
<dbReference type="Gene3D" id="1.10.600.10">
    <property type="entry name" value="Farnesyl Diphosphate Synthase"/>
    <property type="match status" value="1"/>
</dbReference>
<dbReference type="InterPro" id="IPR034686">
    <property type="entry name" value="Terpene_cyclase-like_2"/>
</dbReference>
<evidence type="ECO:0000256" key="4">
    <source>
        <dbReference type="ARBA" id="ARBA00022842"/>
    </source>
</evidence>
<keyword evidence="3 6" id="KW-0479">Metal-binding</keyword>
<sequence length="385" mass="43853">MSVILEGLDIRLPRSKISPGSPLPALPGYLPGRKHPRFKDINHLHDEYLVKAGCNQVLIRTSVNLNLAQIWPWTSDRARVTFLRSEPASWITWCVPHADLHKVVWAARWAGLAFLSDDLMDAGKEYSRINALKRAGRGDRAIELAHNRLSEALKLTAGPREFAQCIKLTDEWWDSHIHEEFQSLEQYLSVRRVNVGMQCKIAWCRYALDIRLSDEQLFHPLMREVEGIVSDHVGLVNDYYSYPKERLSNSDDTNIIRLLMDSEGVTYKQAGEIVRKKVGEKEKEFILAGEAVLRDPELSRSVNVHRWLTSMQYILGGNIAFHQTVSTLGRCFEVTDAFIMQSGRYKTNDMPWSITLAPLQYASEDMITVNESVKQESGSVLSSNN</sequence>
<evidence type="ECO:0000256" key="2">
    <source>
        <dbReference type="ARBA" id="ARBA00006333"/>
    </source>
</evidence>
<proteinExistence type="inferred from homology"/>
<reference evidence="7" key="2">
    <citation type="journal article" name="Front. Microbiol.">
        <title>Degradative Capacity of Two Strains of Rhodonia placenta: From Phenotype to Genotype.</title>
        <authorList>
            <person name="Kolle M."/>
            <person name="Horta M.A.C."/>
            <person name="Nowrousian M."/>
            <person name="Ohm R.A."/>
            <person name="Benz J.P."/>
            <person name="Pilgard A."/>
        </authorList>
    </citation>
    <scope>NUCLEOTIDE SEQUENCE</scope>
    <source>
        <strain evidence="7">FPRL280</strain>
    </source>
</reference>
<keyword evidence="5 6" id="KW-0456">Lyase</keyword>
<dbReference type="PANTHER" id="PTHR35201">
    <property type="entry name" value="TERPENE SYNTHASE"/>
    <property type="match status" value="1"/>
</dbReference>
<dbReference type="GO" id="GO:0046872">
    <property type="term" value="F:metal ion binding"/>
    <property type="evidence" value="ECO:0007669"/>
    <property type="project" value="UniProtKB-KW"/>
</dbReference>